<feature type="transmembrane region" description="Helical" evidence="1">
    <location>
        <begin position="20"/>
        <end position="39"/>
    </location>
</feature>
<sequence length="46" mass="5578">MCTQNNCWSKCKIFVNSGMFIYLDIELWLLSLFIACKIWRIHMHIL</sequence>
<keyword evidence="1" id="KW-0472">Membrane</keyword>
<comment type="caution">
    <text evidence="2">The sequence shown here is derived from an EMBL/GenBank/DDBJ whole genome shotgun (WGS) entry which is preliminary data.</text>
</comment>
<dbReference type="Gramene" id="mRNA:HanXRQr2_Chr13g0583951">
    <property type="protein sequence ID" value="mRNA:HanXRQr2_Chr13g0583951"/>
    <property type="gene ID" value="HanXRQr2_Chr13g0583951"/>
</dbReference>
<gene>
    <name evidence="2" type="ORF">HanXRQr2_Chr13g0583951</name>
</gene>
<name>A0A9K3EGB9_HELAN</name>
<evidence type="ECO:0000313" key="3">
    <source>
        <dbReference type="Proteomes" id="UP000215914"/>
    </source>
</evidence>
<dbReference type="AlphaFoldDB" id="A0A9K3EGB9"/>
<evidence type="ECO:0000256" key="1">
    <source>
        <dbReference type="SAM" id="Phobius"/>
    </source>
</evidence>
<proteinExistence type="predicted"/>
<reference evidence="2" key="1">
    <citation type="journal article" date="2017" name="Nature">
        <title>The sunflower genome provides insights into oil metabolism, flowering and Asterid evolution.</title>
        <authorList>
            <person name="Badouin H."/>
            <person name="Gouzy J."/>
            <person name="Grassa C.J."/>
            <person name="Murat F."/>
            <person name="Staton S.E."/>
            <person name="Cottret L."/>
            <person name="Lelandais-Briere C."/>
            <person name="Owens G.L."/>
            <person name="Carrere S."/>
            <person name="Mayjonade B."/>
            <person name="Legrand L."/>
            <person name="Gill N."/>
            <person name="Kane N.C."/>
            <person name="Bowers J.E."/>
            <person name="Hubner S."/>
            <person name="Bellec A."/>
            <person name="Berard A."/>
            <person name="Berges H."/>
            <person name="Blanchet N."/>
            <person name="Boniface M.C."/>
            <person name="Brunel D."/>
            <person name="Catrice O."/>
            <person name="Chaidir N."/>
            <person name="Claudel C."/>
            <person name="Donnadieu C."/>
            <person name="Faraut T."/>
            <person name="Fievet G."/>
            <person name="Helmstetter N."/>
            <person name="King M."/>
            <person name="Knapp S.J."/>
            <person name="Lai Z."/>
            <person name="Le Paslier M.C."/>
            <person name="Lippi Y."/>
            <person name="Lorenzon L."/>
            <person name="Mandel J.R."/>
            <person name="Marage G."/>
            <person name="Marchand G."/>
            <person name="Marquand E."/>
            <person name="Bret-Mestries E."/>
            <person name="Morien E."/>
            <person name="Nambeesan S."/>
            <person name="Nguyen T."/>
            <person name="Pegot-Espagnet P."/>
            <person name="Pouilly N."/>
            <person name="Raftis F."/>
            <person name="Sallet E."/>
            <person name="Schiex T."/>
            <person name="Thomas J."/>
            <person name="Vandecasteele C."/>
            <person name="Vares D."/>
            <person name="Vear F."/>
            <person name="Vautrin S."/>
            <person name="Crespi M."/>
            <person name="Mangin B."/>
            <person name="Burke J.M."/>
            <person name="Salse J."/>
            <person name="Munos S."/>
            <person name="Vincourt P."/>
            <person name="Rieseberg L.H."/>
            <person name="Langlade N.B."/>
        </authorList>
    </citation>
    <scope>NUCLEOTIDE SEQUENCE</scope>
    <source>
        <tissue evidence="2">Leaves</tissue>
    </source>
</reference>
<evidence type="ECO:0000313" key="2">
    <source>
        <dbReference type="EMBL" id="KAF5773017.1"/>
    </source>
</evidence>
<keyword evidence="1" id="KW-0812">Transmembrane</keyword>
<dbReference type="EMBL" id="MNCJ02000328">
    <property type="protein sequence ID" value="KAF5773017.1"/>
    <property type="molecule type" value="Genomic_DNA"/>
</dbReference>
<keyword evidence="1" id="KW-1133">Transmembrane helix</keyword>
<organism evidence="2 3">
    <name type="scientific">Helianthus annuus</name>
    <name type="common">Common sunflower</name>
    <dbReference type="NCBI Taxonomy" id="4232"/>
    <lineage>
        <taxon>Eukaryota</taxon>
        <taxon>Viridiplantae</taxon>
        <taxon>Streptophyta</taxon>
        <taxon>Embryophyta</taxon>
        <taxon>Tracheophyta</taxon>
        <taxon>Spermatophyta</taxon>
        <taxon>Magnoliopsida</taxon>
        <taxon>eudicotyledons</taxon>
        <taxon>Gunneridae</taxon>
        <taxon>Pentapetalae</taxon>
        <taxon>asterids</taxon>
        <taxon>campanulids</taxon>
        <taxon>Asterales</taxon>
        <taxon>Asteraceae</taxon>
        <taxon>Asteroideae</taxon>
        <taxon>Heliantheae alliance</taxon>
        <taxon>Heliantheae</taxon>
        <taxon>Helianthus</taxon>
    </lineage>
</organism>
<accession>A0A9K3EGB9</accession>
<reference evidence="2" key="2">
    <citation type="submission" date="2020-06" db="EMBL/GenBank/DDBJ databases">
        <title>Helianthus annuus Genome sequencing and assembly Release 2.</title>
        <authorList>
            <person name="Gouzy J."/>
            <person name="Langlade N."/>
            <person name="Munos S."/>
        </authorList>
    </citation>
    <scope>NUCLEOTIDE SEQUENCE</scope>
    <source>
        <tissue evidence="2">Leaves</tissue>
    </source>
</reference>
<protein>
    <submittedName>
        <fullName evidence="2">Uncharacterized protein</fullName>
    </submittedName>
</protein>
<dbReference type="Proteomes" id="UP000215914">
    <property type="component" value="Unassembled WGS sequence"/>
</dbReference>
<keyword evidence="3" id="KW-1185">Reference proteome</keyword>